<evidence type="ECO:0000313" key="2">
    <source>
        <dbReference type="EMBL" id="MFC6712720.1"/>
    </source>
</evidence>
<dbReference type="Proteomes" id="UP001596356">
    <property type="component" value="Unassembled WGS sequence"/>
</dbReference>
<feature type="domain" description="Phosphotyrosine protein phosphatase I" evidence="1">
    <location>
        <begin position="5"/>
        <end position="175"/>
    </location>
</feature>
<dbReference type="Pfam" id="PF01451">
    <property type="entry name" value="LMWPc"/>
    <property type="match status" value="1"/>
</dbReference>
<dbReference type="EMBL" id="JBHSWJ010000002">
    <property type="protein sequence ID" value="MFC6712720.1"/>
    <property type="molecule type" value="Genomic_DNA"/>
</dbReference>
<comment type="caution">
    <text evidence="2">The sequence shown here is derived from an EMBL/GenBank/DDBJ whole genome shotgun (WGS) entry which is preliminary data.</text>
</comment>
<dbReference type="SMART" id="SM00226">
    <property type="entry name" value="LMWPc"/>
    <property type="match status" value="1"/>
</dbReference>
<protein>
    <recommendedName>
        <fullName evidence="1">Phosphotyrosine protein phosphatase I domain-containing protein</fullName>
    </recommendedName>
</protein>
<organism evidence="2 3">
    <name type="scientific">Branchiibius cervicis</name>
    <dbReference type="NCBI Taxonomy" id="908252"/>
    <lineage>
        <taxon>Bacteria</taxon>
        <taxon>Bacillati</taxon>
        <taxon>Actinomycetota</taxon>
        <taxon>Actinomycetes</taxon>
        <taxon>Micrococcales</taxon>
        <taxon>Dermacoccaceae</taxon>
        <taxon>Branchiibius</taxon>
    </lineage>
</organism>
<reference evidence="3" key="1">
    <citation type="journal article" date="2019" name="Int. J. Syst. Evol. Microbiol.">
        <title>The Global Catalogue of Microorganisms (GCM) 10K type strain sequencing project: providing services to taxonomists for standard genome sequencing and annotation.</title>
        <authorList>
            <consortium name="The Broad Institute Genomics Platform"/>
            <consortium name="The Broad Institute Genome Sequencing Center for Infectious Disease"/>
            <person name="Wu L."/>
            <person name="Ma J."/>
        </authorList>
    </citation>
    <scope>NUCLEOTIDE SEQUENCE [LARGE SCALE GENOMIC DNA]</scope>
    <source>
        <strain evidence="3">NBRC 106593</strain>
    </source>
</reference>
<keyword evidence="3" id="KW-1185">Reference proteome</keyword>
<dbReference type="SUPFAM" id="SSF52788">
    <property type="entry name" value="Phosphotyrosine protein phosphatases I"/>
    <property type="match status" value="1"/>
</dbReference>
<sequence>MSVAGHIVFICTGNICRSAYAERLARVRAEEFGLAGWTFASAGVGALAGSPMDELMAQELRARGGNATGFVARQVNRAIVQDATLVLPMEKAQRHVILGDFPAMVRRVQTLGTAGEASRSLPEEVVGEAYLSALRADRRPTRSQFDVADPYRKGPEKAAEVAELLDRHVTAVTARLAGVPQSQPAG</sequence>
<dbReference type="InterPro" id="IPR023485">
    <property type="entry name" value="Ptyr_pPase"/>
</dbReference>
<evidence type="ECO:0000259" key="1">
    <source>
        <dbReference type="SMART" id="SM00226"/>
    </source>
</evidence>
<dbReference type="PANTHER" id="PTHR11717:SF31">
    <property type="entry name" value="LOW MOLECULAR WEIGHT PROTEIN-TYROSINE-PHOSPHATASE ETP-RELATED"/>
    <property type="match status" value="1"/>
</dbReference>
<evidence type="ECO:0000313" key="3">
    <source>
        <dbReference type="Proteomes" id="UP001596356"/>
    </source>
</evidence>
<dbReference type="RefSeq" id="WP_377820189.1">
    <property type="nucleotide sequence ID" value="NZ_JBHSWJ010000002.1"/>
</dbReference>
<accession>A0ABW2ANT7</accession>
<name>A0ABW2ANT7_9MICO</name>
<dbReference type="Gene3D" id="3.40.50.2300">
    <property type="match status" value="1"/>
</dbReference>
<dbReference type="PANTHER" id="PTHR11717">
    <property type="entry name" value="LOW MOLECULAR WEIGHT PROTEIN TYROSINE PHOSPHATASE"/>
    <property type="match status" value="1"/>
</dbReference>
<proteinExistence type="predicted"/>
<dbReference type="InterPro" id="IPR036196">
    <property type="entry name" value="Ptyr_pPase_sf"/>
</dbReference>
<gene>
    <name evidence="2" type="ORF">ACFQBT_02175</name>
</gene>
<dbReference type="InterPro" id="IPR050438">
    <property type="entry name" value="LMW_PTPase"/>
</dbReference>